<dbReference type="GO" id="GO:0005198">
    <property type="term" value="F:structural molecule activity"/>
    <property type="evidence" value="ECO:0007669"/>
    <property type="project" value="InterPro"/>
</dbReference>
<dbReference type="AlphaFoldDB" id="A0A6I3L6M8"/>
<dbReference type="SUPFAM" id="SSF88645">
    <property type="entry name" value="ssDNA viruses"/>
    <property type="match status" value="1"/>
</dbReference>
<proteinExistence type="inferred from homology"/>
<dbReference type="RefSeq" id="WP_154791960.1">
    <property type="nucleotide sequence ID" value="NZ_WMBB01000035.1"/>
</dbReference>
<dbReference type="InterPro" id="IPR003514">
    <property type="entry name" value="Microviridae_protein_F"/>
</dbReference>
<evidence type="ECO:0008006" key="4">
    <source>
        <dbReference type="Google" id="ProtNLM"/>
    </source>
</evidence>
<feature type="non-terminal residue" evidence="2">
    <location>
        <position position="498"/>
    </location>
</feature>
<comment type="similarity">
    <text evidence="1">Belongs to the microviridae F protein family.</text>
</comment>
<name>A0A6I3L6M8_9NOCA</name>
<keyword evidence="3" id="KW-1185">Reference proteome</keyword>
<evidence type="ECO:0000313" key="3">
    <source>
        <dbReference type="Proteomes" id="UP000432464"/>
    </source>
</evidence>
<dbReference type="Proteomes" id="UP000432464">
    <property type="component" value="Unassembled WGS sequence"/>
</dbReference>
<dbReference type="InterPro" id="IPR037002">
    <property type="entry name" value="Microviridae_protein_F_sf"/>
</dbReference>
<dbReference type="Pfam" id="PF02305">
    <property type="entry name" value="Phage_F"/>
    <property type="match status" value="1"/>
</dbReference>
<organism evidence="2 3">
    <name type="scientific">Nocardia aurantiaca</name>
    <dbReference type="NCBI Taxonomy" id="2675850"/>
    <lineage>
        <taxon>Bacteria</taxon>
        <taxon>Bacillati</taxon>
        <taxon>Actinomycetota</taxon>
        <taxon>Actinomycetes</taxon>
        <taxon>Mycobacteriales</taxon>
        <taxon>Nocardiaceae</taxon>
        <taxon>Nocardia</taxon>
    </lineage>
</organism>
<dbReference type="InterPro" id="IPR016184">
    <property type="entry name" value="Capsid/spike_ssDNA_virus"/>
</dbReference>
<sequence>MDFSLKTLLRRRQVHDLTHERKFSCNMADLIPIMAEDVLPGDTFSNTTEMLVRLVPLLAPVMHRVNIYTHFFFVPNWIIWSFSRYYAGQNANDEAGENHKGWEEFITGYNRAGAYKPGDNGIDIHVPLREPIWRITPQESWTGSLADYLIGCPEITMTQGDRYHHVSALPLRAYAEIWNEWFRDEDLQDPVPVSHTSNTSNSAIVADGLDVQTSRVLLRRGWEKDYFTSCRPWMQKGAPVKIPLTGNAPVKWQNAGSTSFARVRDGNGNLVYSPYLLECDTYGRLNTAFGAMELTPQTGDPTHPIGFQDTLSNIKIKDAGTDVSLGGAIKPGLQTNSDIASLDPNGTLYADLSAVTASTINDLRMAFQLQKFLERAARAGGRYIETILAHFGVHTPDARLRRPEYLGGGKSPIVFSEVLQTSATGSASDDTPLGEIGGHAFAAMKAHTFKKTFAEHGWVIGLLSILPRTAYQQGIARRFTRNSRLDYYWPEFAHLGEQ</sequence>
<dbReference type="EMBL" id="WMBB01000035">
    <property type="protein sequence ID" value="MTE17547.1"/>
    <property type="molecule type" value="Genomic_DNA"/>
</dbReference>
<protein>
    <recommendedName>
        <fullName evidence="4">Major capsid protein</fullName>
    </recommendedName>
</protein>
<gene>
    <name evidence="2" type="ORF">GLP40_33040</name>
</gene>
<accession>A0A6I3L6M8</accession>
<comment type="caution">
    <text evidence="2">The sequence shown here is derived from an EMBL/GenBank/DDBJ whole genome shotgun (WGS) entry which is preliminary data.</text>
</comment>
<dbReference type="Gene3D" id="2.60.169.10">
    <property type="entry name" value="Microviridae F protein"/>
    <property type="match status" value="2"/>
</dbReference>
<reference evidence="2 3" key="1">
    <citation type="submission" date="2019-11" db="EMBL/GenBank/DDBJ databases">
        <title>Nocardia sp. nov. CT2-14 isolated from soil.</title>
        <authorList>
            <person name="Kanchanasin P."/>
            <person name="Tanasupawat S."/>
            <person name="Yuki M."/>
            <person name="Kudo T."/>
        </authorList>
    </citation>
    <scope>NUCLEOTIDE SEQUENCE [LARGE SCALE GENOMIC DNA]</scope>
    <source>
        <strain evidence="2 3">CT2-14</strain>
    </source>
</reference>
<evidence type="ECO:0000256" key="1">
    <source>
        <dbReference type="ARBA" id="ARBA00009963"/>
    </source>
</evidence>
<evidence type="ECO:0000313" key="2">
    <source>
        <dbReference type="EMBL" id="MTE17547.1"/>
    </source>
</evidence>